<keyword evidence="5 6" id="KW-0949">S-adenosyl-L-methionine</keyword>
<evidence type="ECO:0000259" key="8">
    <source>
        <dbReference type="Pfam" id="PF23016"/>
    </source>
</evidence>
<reference evidence="9 10" key="1">
    <citation type="submission" date="2020-08" db="EMBL/GenBank/DDBJ databases">
        <title>Genomic Encyclopedia of Type Strains, Phase IV (KMG-IV): sequencing the most valuable type-strain genomes for metagenomic binning, comparative biology and taxonomic classification.</title>
        <authorList>
            <person name="Goeker M."/>
        </authorList>
    </citation>
    <scope>NUCLEOTIDE SEQUENCE [LARGE SCALE GENOMIC DNA]</scope>
    <source>
        <strain evidence="9 10">DSM 29781</strain>
    </source>
</reference>
<comment type="function">
    <text evidence="6">Catalyzes the 2'-O-methylation of the ribose of cytidine 1402 (C1402) in 16S rRNA.</text>
</comment>
<dbReference type="Pfam" id="PF23016">
    <property type="entry name" value="RsmI_C"/>
    <property type="match status" value="1"/>
</dbReference>
<keyword evidence="4 6" id="KW-0808">Transferase</keyword>
<organism evidence="9 10">
    <name type="scientific">Quisquiliibacterium transsilvanicum</name>
    <dbReference type="NCBI Taxonomy" id="1549638"/>
    <lineage>
        <taxon>Bacteria</taxon>
        <taxon>Pseudomonadati</taxon>
        <taxon>Pseudomonadota</taxon>
        <taxon>Betaproteobacteria</taxon>
        <taxon>Burkholderiales</taxon>
        <taxon>Burkholderiaceae</taxon>
        <taxon>Quisquiliibacterium</taxon>
    </lineage>
</organism>
<dbReference type="InterPro" id="IPR008189">
    <property type="entry name" value="rRNA_ssu_MeTfrase_I"/>
</dbReference>
<dbReference type="Gene3D" id="3.40.1010.10">
    <property type="entry name" value="Cobalt-precorrin-4 Transmethylase, Domain 1"/>
    <property type="match status" value="1"/>
</dbReference>
<protein>
    <recommendedName>
        <fullName evidence="6">Ribosomal RNA small subunit methyltransferase I</fullName>
        <ecNumber evidence="6">2.1.1.198</ecNumber>
    </recommendedName>
    <alternativeName>
        <fullName evidence="6">16S rRNA 2'-O-ribose C1402 methyltransferase</fullName>
    </alternativeName>
    <alternativeName>
        <fullName evidence="6">rRNA (cytidine-2'-O-)-methyltransferase RsmI</fullName>
    </alternativeName>
</protein>
<evidence type="ECO:0000256" key="5">
    <source>
        <dbReference type="ARBA" id="ARBA00022691"/>
    </source>
</evidence>
<dbReference type="HAMAP" id="MF_01877">
    <property type="entry name" value="16SrRNA_methyltr_I"/>
    <property type="match status" value="1"/>
</dbReference>
<dbReference type="PROSITE" id="PS01296">
    <property type="entry name" value="RSMI"/>
    <property type="match status" value="1"/>
</dbReference>
<dbReference type="PIRSF" id="PIRSF005917">
    <property type="entry name" value="MTase_YraL"/>
    <property type="match status" value="1"/>
</dbReference>
<evidence type="ECO:0000256" key="6">
    <source>
        <dbReference type="HAMAP-Rule" id="MF_01877"/>
    </source>
</evidence>
<feature type="domain" description="Tetrapyrrole methylase" evidence="7">
    <location>
        <begin position="4"/>
        <end position="208"/>
    </location>
</feature>
<dbReference type="EC" id="2.1.1.198" evidence="6"/>
<evidence type="ECO:0000256" key="4">
    <source>
        <dbReference type="ARBA" id="ARBA00022679"/>
    </source>
</evidence>
<comment type="caution">
    <text evidence="9">The sequence shown here is derived from an EMBL/GenBank/DDBJ whole genome shotgun (WGS) entry which is preliminary data.</text>
</comment>
<dbReference type="EMBL" id="JACHGB010000005">
    <property type="protein sequence ID" value="MBB5272564.1"/>
    <property type="molecule type" value="Genomic_DNA"/>
</dbReference>
<dbReference type="CDD" id="cd11648">
    <property type="entry name" value="RsmI"/>
    <property type="match status" value="1"/>
</dbReference>
<sequence>MTNRLYVVATPIGNLSDLSPRAAETLRTVDVVAAEDTRVTRVLLRHVGSGAKTMAAHEHNQRAAAESVLEHLRAGRAVALVSDAGTPAVSDPGNLIVAAAHEAGFVVEPIPGPSAVIALLSAAGLSEAPFLFEGFLPARPKNRDARLATAAGAADAAGALLVLYEAPHRIAATLAALAGHYGETRLLAIGRELTKTFEEVWRGPAGQAPAWLAARPERTRGEFVIAIDRRTPEEAAEAGDGASAIDAQKLLARLLQDLPASRAVKLAQELTGLPHRELYAKALSLRAEAAETPPPEDEPRDD</sequence>
<evidence type="ECO:0000256" key="2">
    <source>
        <dbReference type="ARBA" id="ARBA00022552"/>
    </source>
</evidence>
<dbReference type="InterPro" id="IPR000878">
    <property type="entry name" value="4pyrrol_Mease"/>
</dbReference>
<dbReference type="InterPro" id="IPR014776">
    <property type="entry name" value="4pyrrole_Mease_sub2"/>
</dbReference>
<dbReference type="PANTHER" id="PTHR46111:SF1">
    <property type="entry name" value="RIBOSOMAL RNA SMALL SUBUNIT METHYLTRANSFERASE I"/>
    <property type="match status" value="1"/>
</dbReference>
<dbReference type="AlphaFoldDB" id="A0A7W8M9X8"/>
<dbReference type="RefSeq" id="WP_183968211.1">
    <property type="nucleotide sequence ID" value="NZ_BAABEW010000019.1"/>
</dbReference>
<comment type="subcellular location">
    <subcellularLocation>
        <location evidence="6">Cytoplasm</location>
    </subcellularLocation>
</comment>
<keyword evidence="3 6" id="KW-0489">Methyltransferase</keyword>
<evidence type="ECO:0000256" key="3">
    <source>
        <dbReference type="ARBA" id="ARBA00022603"/>
    </source>
</evidence>
<keyword evidence="2 6" id="KW-0698">rRNA processing</keyword>
<dbReference type="Gene3D" id="3.30.950.10">
    <property type="entry name" value="Methyltransferase, Cobalt-precorrin-4 Transmethylase, Domain 2"/>
    <property type="match status" value="1"/>
</dbReference>
<evidence type="ECO:0000256" key="1">
    <source>
        <dbReference type="ARBA" id="ARBA00022490"/>
    </source>
</evidence>
<comment type="catalytic activity">
    <reaction evidence="6">
        <text>cytidine(1402) in 16S rRNA + S-adenosyl-L-methionine = 2'-O-methylcytidine(1402) in 16S rRNA + S-adenosyl-L-homocysteine + H(+)</text>
        <dbReference type="Rhea" id="RHEA:42924"/>
        <dbReference type="Rhea" id="RHEA-COMP:10285"/>
        <dbReference type="Rhea" id="RHEA-COMP:10286"/>
        <dbReference type="ChEBI" id="CHEBI:15378"/>
        <dbReference type="ChEBI" id="CHEBI:57856"/>
        <dbReference type="ChEBI" id="CHEBI:59789"/>
        <dbReference type="ChEBI" id="CHEBI:74495"/>
        <dbReference type="ChEBI" id="CHEBI:82748"/>
        <dbReference type="EC" id="2.1.1.198"/>
    </reaction>
</comment>
<feature type="domain" description="RsmI HTH" evidence="8">
    <location>
        <begin position="242"/>
        <end position="286"/>
    </location>
</feature>
<dbReference type="Proteomes" id="UP000532440">
    <property type="component" value="Unassembled WGS sequence"/>
</dbReference>
<accession>A0A7W8M9X8</accession>
<gene>
    <name evidence="6" type="primary">rsmI</name>
    <name evidence="9" type="ORF">HNQ70_002587</name>
</gene>
<comment type="similarity">
    <text evidence="6">Belongs to the methyltransferase superfamily. RsmI family.</text>
</comment>
<dbReference type="GO" id="GO:0005737">
    <property type="term" value="C:cytoplasm"/>
    <property type="evidence" value="ECO:0007669"/>
    <property type="project" value="UniProtKB-SubCell"/>
</dbReference>
<evidence type="ECO:0000313" key="10">
    <source>
        <dbReference type="Proteomes" id="UP000532440"/>
    </source>
</evidence>
<name>A0A7W8M9X8_9BURK</name>
<keyword evidence="10" id="KW-1185">Reference proteome</keyword>
<dbReference type="InterPro" id="IPR035996">
    <property type="entry name" value="4pyrrol_Methylase_sf"/>
</dbReference>
<keyword evidence="1 6" id="KW-0963">Cytoplasm</keyword>
<dbReference type="SUPFAM" id="SSF53790">
    <property type="entry name" value="Tetrapyrrole methylase"/>
    <property type="match status" value="1"/>
</dbReference>
<dbReference type="InterPro" id="IPR053910">
    <property type="entry name" value="RsmI_HTH"/>
</dbReference>
<dbReference type="NCBIfam" id="TIGR00096">
    <property type="entry name" value="16S rRNA (cytidine(1402)-2'-O)-methyltransferase"/>
    <property type="match status" value="1"/>
</dbReference>
<dbReference type="PANTHER" id="PTHR46111">
    <property type="entry name" value="RIBOSOMAL RNA SMALL SUBUNIT METHYLTRANSFERASE I"/>
    <property type="match status" value="1"/>
</dbReference>
<dbReference type="InterPro" id="IPR018063">
    <property type="entry name" value="SAM_MeTrfase_RsmI_CS"/>
</dbReference>
<evidence type="ECO:0000313" key="9">
    <source>
        <dbReference type="EMBL" id="MBB5272564.1"/>
    </source>
</evidence>
<dbReference type="InterPro" id="IPR014777">
    <property type="entry name" value="4pyrrole_Mease_sub1"/>
</dbReference>
<dbReference type="GO" id="GO:0070677">
    <property type="term" value="F:rRNA (cytosine-2'-O-)-methyltransferase activity"/>
    <property type="evidence" value="ECO:0007669"/>
    <property type="project" value="UniProtKB-UniRule"/>
</dbReference>
<proteinExistence type="inferred from homology"/>
<evidence type="ECO:0000259" key="7">
    <source>
        <dbReference type="Pfam" id="PF00590"/>
    </source>
</evidence>
<dbReference type="Pfam" id="PF00590">
    <property type="entry name" value="TP_methylase"/>
    <property type="match status" value="1"/>
</dbReference>
<dbReference type="FunFam" id="3.40.1010.10:FF:000007">
    <property type="entry name" value="Ribosomal RNA small subunit methyltransferase I"/>
    <property type="match status" value="1"/>
</dbReference>